<evidence type="ECO:0000313" key="3">
    <source>
        <dbReference type="Proteomes" id="UP000092993"/>
    </source>
</evidence>
<dbReference type="OMA" id="PNTKWDG"/>
<dbReference type="GO" id="GO:0016787">
    <property type="term" value="F:hydrolase activity"/>
    <property type="evidence" value="ECO:0007669"/>
    <property type="project" value="InterPro"/>
</dbReference>
<dbReference type="Proteomes" id="UP000092993">
    <property type="component" value="Unassembled WGS sequence"/>
</dbReference>
<dbReference type="OrthoDB" id="10264956at2759"/>
<keyword evidence="3" id="KW-1185">Reference proteome</keyword>
<dbReference type="InterPro" id="IPR036265">
    <property type="entry name" value="HIT-like_sf"/>
</dbReference>
<dbReference type="InterPro" id="IPR008594">
    <property type="entry name" value="DcpS/DCS2"/>
</dbReference>
<dbReference type="Gene3D" id="3.30.428.10">
    <property type="entry name" value="HIT-like"/>
    <property type="match status" value="2"/>
</dbReference>
<protein>
    <submittedName>
        <fullName evidence="2">M7GpppX diphosphatase</fullName>
    </submittedName>
</protein>
<dbReference type="Gene3D" id="3.30.200.40">
    <property type="entry name" value="Scavenger mRNA decapping enzyme, N-terminal domain"/>
    <property type="match status" value="1"/>
</dbReference>
<dbReference type="STRING" id="5627.A0A1C7MKH3"/>
<comment type="caution">
    <text evidence="2">The sequence shown here is derived from an EMBL/GenBank/DDBJ whole genome shotgun (WGS) entry which is preliminary data.</text>
</comment>
<dbReference type="GO" id="GO:0000932">
    <property type="term" value="C:P-body"/>
    <property type="evidence" value="ECO:0007669"/>
    <property type="project" value="TreeGrafter"/>
</dbReference>
<dbReference type="SUPFAM" id="SSF102860">
    <property type="entry name" value="mRNA decapping enzyme DcpS N-terminal domain"/>
    <property type="match status" value="1"/>
</dbReference>
<name>A0A1C7MKH3_GRIFR</name>
<dbReference type="GO" id="GO:0000290">
    <property type="term" value="P:deadenylation-dependent decapping of nuclear-transcribed mRNA"/>
    <property type="evidence" value="ECO:0007669"/>
    <property type="project" value="InterPro"/>
</dbReference>
<dbReference type="Pfam" id="PF05652">
    <property type="entry name" value="DcpS"/>
    <property type="match status" value="1"/>
</dbReference>
<dbReference type="InterPro" id="IPR011145">
    <property type="entry name" value="Scavenger_mRNA_decap_enz_N"/>
</dbReference>
<dbReference type="GO" id="GO:0005634">
    <property type="term" value="C:nucleus"/>
    <property type="evidence" value="ECO:0007669"/>
    <property type="project" value="TreeGrafter"/>
</dbReference>
<dbReference type="PANTHER" id="PTHR12978:SF0">
    <property type="entry name" value="M7GPPPX DIPHOSPHATASE"/>
    <property type="match status" value="1"/>
</dbReference>
<evidence type="ECO:0000256" key="1">
    <source>
        <dbReference type="ARBA" id="ARBA00010208"/>
    </source>
</evidence>
<evidence type="ECO:0000313" key="2">
    <source>
        <dbReference type="EMBL" id="OBZ77298.1"/>
    </source>
</evidence>
<dbReference type="EMBL" id="LUGG01000002">
    <property type="protein sequence ID" value="OBZ77298.1"/>
    <property type="molecule type" value="Genomic_DNA"/>
</dbReference>
<dbReference type="SUPFAM" id="SSF54197">
    <property type="entry name" value="HIT-like"/>
    <property type="match status" value="1"/>
</dbReference>
<dbReference type="PANTHER" id="PTHR12978">
    <property type="entry name" value="HISTIDINE TRIAD HIT PROTEIN MEMBER"/>
    <property type="match status" value="1"/>
</dbReference>
<gene>
    <name evidence="2" type="primary">nhm1</name>
    <name evidence="2" type="ORF">A0H81_02061</name>
</gene>
<dbReference type="AlphaFoldDB" id="A0A1C7MKH3"/>
<comment type="similarity">
    <text evidence="1">Belongs to the HIT family.</text>
</comment>
<sequence length="276" mass="31460">MRGLVISNLDTLRRFRFERVLNEDPISHTITLLGSFPDSSVPEKYSAAIVRIEKTAFSVDSAQELFSTWLQNAKLIESTDIYTWLFGWGSNSGERPDVKINIVYPATEVHIRKYSKQEVVMVHETPELVDNILTGKSEADKVLHKDPSPDFGYVMLPDMKWDLTTISSLYAEEYPREATRKVKGRWGLEEGSLRMFVHYQPSYYHFHVHIVNANYQGLHGMSVGQAHLLDDVISLLECDPDDGPSVFQRMTFTYGLGEQHSLFEPMKAAQAALGYH</sequence>
<organism evidence="2 3">
    <name type="scientific">Grifola frondosa</name>
    <name type="common">Maitake</name>
    <name type="synonym">Polyporus frondosus</name>
    <dbReference type="NCBI Taxonomy" id="5627"/>
    <lineage>
        <taxon>Eukaryota</taxon>
        <taxon>Fungi</taxon>
        <taxon>Dikarya</taxon>
        <taxon>Basidiomycota</taxon>
        <taxon>Agaricomycotina</taxon>
        <taxon>Agaricomycetes</taxon>
        <taxon>Polyporales</taxon>
        <taxon>Grifolaceae</taxon>
        <taxon>Grifola</taxon>
    </lineage>
</organism>
<accession>A0A1C7MKH3</accession>
<dbReference type="Pfam" id="PF11969">
    <property type="entry name" value="DcpS_C"/>
    <property type="match status" value="1"/>
</dbReference>
<dbReference type="GO" id="GO:0000340">
    <property type="term" value="F:RNA 7-methylguanosine cap binding"/>
    <property type="evidence" value="ECO:0007669"/>
    <property type="project" value="TreeGrafter"/>
</dbReference>
<proteinExistence type="inferred from homology"/>
<reference evidence="2 3" key="1">
    <citation type="submission" date="2016-03" db="EMBL/GenBank/DDBJ databases">
        <title>Whole genome sequencing of Grifola frondosa 9006-11.</title>
        <authorList>
            <person name="Min B."/>
            <person name="Park H."/>
            <person name="Kim J.-G."/>
            <person name="Cho H."/>
            <person name="Oh Y.-L."/>
            <person name="Kong W.-S."/>
            <person name="Choi I.-G."/>
        </authorList>
    </citation>
    <scope>NUCLEOTIDE SEQUENCE [LARGE SCALE GENOMIC DNA]</scope>
    <source>
        <strain evidence="2 3">9006-11</strain>
    </source>
</reference>